<evidence type="ECO:0000256" key="1">
    <source>
        <dbReference type="SAM" id="MobiDB-lite"/>
    </source>
</evidence>
<evidence type="ECO:0000313" key="3">
    <source>
        <dbReference type="EMBL" id="OEH85823.1"/>
    </source>
</evidence>
<gene>
    <name evidence="3" type="ORF">BHU72_03315</name>
</gene>
<evidence type="ECO:0000259" key="2">
    <source>
        <dbReference type="Pfam" id="PF02120"/>
    </source>
</evidence>
<sequence>MNTGLNGLIFTEVSLQGANHGGSSKNSKALTSDFAQLLQLANDAISGKQGIQYGEDMEISVDFSMLASLISTKSSSKESNVQGIDFAKQLLLADQLLKSPLLYDSHEMNDLSMDQGLAAFSREELKEILAAIQQLLTNDSEETLKAELSKEEFDLATKNFGDMHSLLLIVETVISHFVERQSNSQTPQQQEGISQSKLQQLLFANPNHFFKNHPIVQTNSNSPMADMKFAERIVAMESNATSTNENIIKVLKQLIHQSETNRFKLESQGKVVTQAIAPLLTTLTLVQPKLVQVETTNLVNQDVKLDVEGVKLTNNLSGSQQQWNSSEESQSKQSLNVLSSLDKSSDNMGLNGFSSILGDSAKATTVSNTTQINYTSQSEFENQLQELMLNQAKLVKKPNGIQSMVVSLQPAHLGALKISITSHQGHMTASIITTTNSAREMIEGSINNLRIALVNQGITIDKIDVQHQTSSSNSNVTQSASAQSQLFQQRKEQETQYEQQNKKNKQSERFSFDELEELALDFINENQIDKKFIHNNDYSTSINITA</sequence>
<reference evidence="3 4" key="1">
    <citation type="submission" date="2016-09" db="EMBL/GenBank/DDBJ databases">
        <title>Desulfuribacillus arsenicus sp. nov., an obligately anaerobic, dissimilatory arsenic- and antimonate-reducing bacterium isolated from anoxic sediments.</title>
        <authorList>
            <person name="Abin C.A."/>
            <person name="Hollibaugh J.T."/>
        </authorList>
    </citation>
    <scope>NUCLEOTIDE SEQUENCE [LARGE SCALE GENOMIC DNA]</scope>
    <source>
        <strain evidence="3 4">MLFW-2</strain>
    </source>
</reference>
<dbReference type="STRING" id="1390249.BHU72_03315"/>
<accession>A0A1E5L776</accession>
<dbReference type="CDD" id="cd17470">
    <property type="entry name" value="T3SS_Flik_C"/>
    <property type="match status" value="1"/>
</dbReference>
<feature type="compositionally biased region" description="Low complexity" evidence="1">
    <location>
        <begin position="470"/>
        <end position="485"/>
    </location>
</feature>
<dbReference type="RefSeq" id="WP_069701906.1">
    <property type="nucleotide sequence ID" value="NZ_MJAT01000012.1"/>
</dbReference>
<dbReference type="Gene3D" id="3.30.750.140">
    <property type="match status" value="1"/>
</dbReference>
<dbReference type="InterPro" id="IPR021136">
    <property type="entry name" value="Flagellar_hook_control-like_C"/>
</dbReference>
<dbReference type="EMBL" id="MJAT01000012">
    <property type="protein sequence ID" value="OEH85823.1"/>
    <property type="molecule type" value="Genomic_DNA"/>
</dbReference>
<protein>
    <recommendedName>
        <fullName evidence="2">Flagellar hook-length control protein-like C-terminal domain-containing protein</fullName>
    </recommendedName>
</protein>
<proteinExistence type="predicted"/>
<dbReference type="InterPro" id="IPR038610">
    <property type="entry name" value="FliK-like_C_sf"/>
</dbReference>
<dbReference type="OrthoDB" id="2112988at2"/>
<feature type="region of interest" description="Disordered" evidence="1">
    <location>
        <begin position="470"/>
        <end position="490"/>
    </location>
</feature>
<evidence type="ECO:0000313" key="4">
    <source>
        <dbReference type="Proteomes" id="UP000095255"/>
    </source>
</evidence>
<dbReference type="Proteomes" id="UP000095255">
    <property type="component" value="Unassembled WGS sequence"/>
</dbReference>
<dbReference type="AlphaFoldDB" id="A0A1E5L776"/>
<feature type="domain" description="Flagellar hook-length control protein-like C-terminal" evidence="2">
    <location>
        <begin position="392"/>
        <end position="472"/>
    </location>
</feature>
<organism evidence="3 4">
    <name type="scientific">Desulfuribacillus stibiiarsenatis</name>
    <dbReference type="NCBI Taxonomy" id="1390249"/>
    <lineage>
        <taxon>Bacteria</taxon>
        <taxon>Bacillati</taxon>
        <taxon>Bacillota</taxon>
        <taxon>Desulfuribacillia</taxon>
        <taxon>Desulfuribacillales</taxon>
        <taxon>Desulfuribacillaceae</taxon>
        <taxon>Desulfuribacillus</taxon>
    </lineage>
</organism>
<comment type="caution">
    <text evidence="3">The sequence shown here is derived from an EMBL/GenBank/DDBJ whole genome shotgun (WGS) entry which is preliminary data.</text>
</comment>
<keyword evidence="4" id="KW-1185">Reference proteome</keyword>
<name>A0A1E5L776_9FIRM</name>
<dbReference type="Pfam" id="PF02120">
    <property type="entry name" value="Flg_hook"/>
    <property type="match status" value="1"/>
</dbReference>